<evidence type="ECO:0000256" key="2">
    <source>
        <dbReference type="ARBA" id="ARBA00006234"/>
    </source>
</evidence>
<organism evidence="17 18">
    <name type="scientific">Tigriopus californicus</name>
    <name type="common">Marine copepod</name>
    <dbReference type="NCBI Taxonomy" id="6832"/>
    <lineage>
        <taxon>Eukaryota</taxon>
        <taxon>Metazoa</taxon>
        <taxon>Ecdysozoa</taxon>
        <taxon>Arthropoda</taxon>
        <taxon>Crustacea</taxon>
        <taxon>Multicrustacea</taxon>
        <taxon>Hexanauplia</taxon>
        <taxon>Copepoda</taxon>
        <taxon>Harpacticoida</taxon>
        <taxon>Harpacticidae</taxon>
        <taxon>Tigriopus</taxon>
    </lineage>
</organism>
<feature type="compositionally biased region" description="Polar residues" evidence="15">
    <location>
        <begin position="922"/>
        <end position="931"/>
    </location>
</feature>
<keyword evidence="6" id="KW-0808">Transferase</keyword>
<dbReference type="Gene3D" id="1.10.510.10">
    <property type="entry name" value="Transferase(Phosphotransferase) domain 1"/>
    <property type="match status" value="1"/>
</dbReference>
<feature type="region of interest" description="Disordered" evidence="15">
    <location>
        <begin position="1379"/>
        <end position="1412"/>
    </location>
</feature>
<dbReference type="InterPro" id="IPR000719">
    <property type="entry name" value="Prot_kinase_dom"/>
</dbReference>
<dbReference type="GO" id="GO:0046872">
    <property type="term" value="F:metal ion binding"/>
    <property type="evidence" value="ECO:0007669"/>
    <property type="project" value="UniProtKB-KW"/>
</dbReference>
<gene>
    <name evidence="17" type="ORF">TCAL_11065</name>
</gene>
<comment type="cofactor">
    <cofactor evidence="1">
        <name>Mg(2+)</name>
        <dbReference type="ChEBI" id="CHEBI:18420"/>
    </cofactor>
</comment>
<feature type="region of interest" description="Disordered" evidence="15">
    <location>
        <begin position="1078"/>
        <end position="1098"/>
    </location>
</feature>
<dbReference type="PROSITE" id="PS00107">
    <property type="entry name" value="PROTEIN_KINASE_ATP"/>
    <property type="match status" value="1"/>
</dbReference>
<feature type="region of interest" description="Disordered" evidence="15">
    <location>
        <begin position="912"/>
        <end position="933"/>
    </location>
</feature>
<dbReference type="GO" id="GO:0005524">
    <property type="term" value="F:ATP binding"/>
    <property type="evidence" value="ECO:0007669"/>
    <property type="project" value="UniProtKB-UniRule"/>
</dbReference>
<dbReference type="GO" id="GO:0050321">
    <property type="term" value="F:tau-protein kinase activity"/>
    <property type="evidence" value="ECO:0007669"/>
    <property type="project" value="TreeGrafter"/>
</dbReference>
<feature type="compositionally biased region" description="Polar residues" evidence="15">
    <location>
        <begin position="795"/>
        <end position="824"/>
    </location>
</feature>
<keyword evidence="18" id="KW-1185">Reference proteome</keyword>
<dbReference type="GO" id="GO:0005737">
    <property type="term" value="C:cytoplasm"/>
    <property type="evidence" value="ECO:0007669"/>
    <property type="project" value="TreeGrafter"/>
</dbReference>
<keyword evidence="8 14" id="KW-0547">Nucleotide-binding</keyword>
<dbReference type="GO" id="GO:0035556">
    <property type="term" value="P:intracellular signal transduction"/>
    <property type="evidence" value="ECO:0007669"/>
    <property type="project" value="TreeGrafter"/>
</dbReference>
<dbReference type="FunFam" id="3.30.200.20:FF:000003">
    <property type="entry name" value="Non-specific serine/threonine protein kinase"/>
    <property type="match status" value="1"/>
</dbReference>
<sequence>MTPDEKGGSRPPKLGITVATSQTFRHSSLSSSFVTISNSGIHPPTPYSVQLIPPTPPSTPLRQHRQRQHFKTDRKSPPPFGASASPHTSPQRQLAKMVTRVKLMEQQHQQQQQHQQHQQHKERPQNSTSRPYRVASVGSMAQDSKNVRNNINATTDRLLKPHKPPVEHCDNVGETSSRRPQHPSAGPSPIGSESLPPTNPYPDPEQTGDSSATGVITSDTSSTSKPTPTATTTKSSQGKTAAGSANPTSSHSPPPALQIYDIVRTIGKGNFAVVKLARHRMTRTEVAIKIIDKSKLDKANLEKVHREVEVMKLLDHPNIIKLYQVMTSESKIYIVSEYAPKGEIFDYIAEYGRMSEQLARRKFWQIIQAVDYCHQRRVVHRDLKAENLLLDADMNIKVADFGFSNFFKSEDWLTTWCGSPPYAAPEVFEGKKYKGPEIDIWSLGVVLYVLVCGALPFEAPDPPSLRDRVVRGTFKIPTYMSNECASLIQKMLVRDPKKRYTISMIKRDPWMRVEVPESEMHATTEGEAGDLNPERAVKSGRKCDMPINEKCIKIMGDLGIDTNATKQRLRGRILCRHLIMDAGLGMSGAELAKHLIRTYPVVIFGKSFCPHSRSARQVFSKYRVPRDKLHVLEIENREDMIQILEYLGNLTGSRNVPQIFAVKNEVYNHHAAIYFLILDIYNKANKPGSSGMCSGKARHRQQQTITTSMGPPPQATTTSEAPHSQLRPNRPRPSQLQTKNPRASPSRHFSLGSDEVEHHGRRPSSVAEQVLSESNRLQIAQLAANHARLQPGNLDASSHPTQSGSLQPQTLWQASPSMRPSSQMDGDVNALRMQSPSGMVATEYDCNNCKEPILENTTSTTTCVKCARLRTRRRNFAHPTMLWSNQSATTTFAGRDHSAPLPQQYLFCSEERTRGPHDSRDSGVSTGSSQDYGECTPPIEKSLGFPRFPARVGSSDRPSVPISQVMRKLSEVEGIAPANMMLRSSVDEGVEFEHGSESALSDLGSAQARRQTLSHMASFDSSSLGSYSGSFHQGFNEAISCYRDSPGGSFTSTDSSYPYESFEDGLAIGEADLNLPLPTGGGSLPLPVSSQQESNSDGATGIGFSDCQGFLTMDLPSNYLKVPNHGTDRHLMRSPVHFREGRRASDGLLSQHMSTFNDRSKSQGYSELQLVHEEHRALQNRFGVPSARVSISPDGSSPAAVRQRKGNTVLAHRPSISKRISVPENFTYFPSPANQTAPGSSTDLQHLPAKQNLAHQLLQQRLQLKRHPSKPPRLFSADGSAANRRRTALSARQASKYSQQVAGVNKPYLPSQEPFLSGQVGAGVPGGEFLFQPIVEDEYGLDDLLPSGSHDGVDDTLGSNSMSSETQWHTLPSYMQQTCHLGQEDSPPPPAPPEPDILIRDTTETMDTLSPN</sequence>
<feature type="compositionally biased region" description="Polar residues" evidence="15">
    <location>
        <begin position="702"/>
        <end position="722"/>
    </location>
</feature>
<feature type="region of interest" description="Disordered" evidence="15">
    <location>
        <begin position="24"/>
        <end position="256"/>
    </location>
</feature>
<evidence type="ECO:0000256" key="13">
    <source>
        <dbReference type="ARBA" id="ARBA00048679"/>
    </source>
</evidence>
<dbReference type="PROSITE" id="PS50011">
    <property type="entry name" value="PROTEIN_KINASE_DOM"/>
    <property type="match status" value="1"/>
</dbReference>
<dbReference type="InterPro" id="IPR008271">
    <property type="entry name" value="Ser/Thr_kinase_AS"/>
</dbReference>
<feature type="region of interest" description="Disordered" evidence="15">
    <location>
        <begin position="791"/>
        <end position="824"/>
    </location>
</feature>
<comment type="catalytic activity">
    <reaction evidence="12">
        <text>L-threonyl-[protein] + ATP = O-phospho-L-threonyl-[protein] + ADP + H(+)</text>
        <dbReference type="Rhea" id="RHEA:46608"/>
        <dbReference type="Rhea" id="RHEA-COMP:11060"/>
        <dbReference type="Rhea" id="RHEA-COMP:11605"/>
        <dbReference type="ChEBI" id="CHEBI:15378"/>
        <dbReference type="ChEBI" id="CHEBI:30013"/>
        <dbReference type="ChEBI" id="CHEBI:30616"/>
        <dbReference type="ChEBI" id="CHEBI:61977"/>
        <dbReference type="ChEBI" id="CHEBI:456216"/>
        <dbReference type="EC" id="2.7.11.1"/>
    </reaction>
</comment>
<feature type="compositionally biased region" description="Low complexity" evidence="15">
    <location>
        <begin position="217"/>
        <end position="236"/>
    </location>
</feature>
<dbReference type="PROSITE" id="PS00108">
    <property type="entry name" value="PROTEIN_KINASE_ST"/>
    <property type="match status" value="1"/>
</dbReference>
<feature type="compositionally biased region" description="Pro residues" evidence="15">
    <location>
        <begin position="1386"/>
        <end position="1395"/>
    </location>
</feature>
<comment type="catalytic activity">
    <reaction evidence="13">
        <text>L-seryl-[protein] + ATP = O-phospho-L-seryl-[protein] + ADP + H(+)</text>
        <dbReference type="Rhea" id="RHEA:17989"/>
        <dbReference type="Rhea" id="RHEA-COMP:9863"/>
        <dbReference type="Rhea" id="RHEA-COMP:11604"/>
        <dbReference type="ChEBI" id="CHEBI:15378"/>
        <dbReference type="ChEBI" id="CHEBI:29999"/>
        <dbReference type="ChEBI" id="CHEBI:30616"/>
        <dbReference type="ChEBI" id="CHEBI:83421"/>
        <dbReference type="ChEBI" id="CHEBI:456216"/>
        <dbReference type="EC" id="2.7.11.1"/>
    </reaction>
</comment>
<feature type="compositionally biased region" description="Polar residues" evidence="15">
    <location>
        <begin position="139"/>
        <end position="155"/>
    </location>
</feature>
<evidence type="ECO:0000313" key="18">
    <source>
        <dbReference type="Proteomes" id="UP000318571"/>
    </source>
</evidence>
<feature type="compositionally biased region" description="Low complexity" evidence="15">
    <location>
        <begin position="106"/>
        <end position="116"/>
    </location>
</feature>
<evidence type="ECO:0000313" key="17">
    <source>
        <dbReference type="EMBL" id="TRY78504.1"/>
    </source>
</evidence>
<feature type="compositionally biased region" description="Polar residues" evidence="15">
    <location>
        <begin position="237"/>
        <end position="251"/>
    </location>
</feature>
<dbReference type="Proteomes" id="UP000318571">
    <property type="component" value="Chromosome 11"/>
</dbReference>
<comment type="similarity">
    <text evidence="2">Belongs to the protein kinase superfamily. CAMK Ser/Thr protein kinase family. SNF1 subfamily.</text>
</comment>
<evidence type="ECO:0000256" key="4">
    <source>
        <dbReference type="ARBA" id="ARBA00022527"/>
    </source>
</evidence>
<feature type="region of interest" description="Disordered" evidence="15">
    <location>
        <begin position="1188"/>
        <end position="1207"/>
    </location>
</feature>
<dbReference type="InterPro" id="IPR017441">
    <property type="entry name" value="Protein_kinase_ATP_BS"/>
</dbReference>
<evidence type="ECO:0000256" key="1">
    <source>
        <dbReference type="ARBA" id="ARBA00001946"/>
    </source>
</evidence>
<feature type="compositionally biased region" description="Polar residues" evidence="15">
    <location>
        <begin position="732"/>
        <end position="743"/>
    </location>
</feature>
<accession>A0A553PLD6</accession>
<name>A0A553PLD6_TIGCA</name>
<feature type="domain" description="Protein kinase" evidence="16">
    <location>
        <begin position="260"/>
        <end position="511"/>
    </location>
</feature>
<dbReference type="EC" id="2.7.11.1" evidence="3"/>
<keyword evidence="11" id="KW-0460">Magnesium</keyword>
<dbReference type="InterPro" id="IPR011009">
    <property type="entry name" value="Kinase-like_dom_sf"/>
</dbReference>
<dbReference type="InterPro" id="IPR036249">
    <property type="entry name" value="Thioredoxin-like_sf"/>
</dbReference>
<evidence type="ECO:0000256" key="12">
    <source>
        <dbReference type="ARBA" id="ARBA00047899"/>
    </source>
</evidence>
<evidence type="ECO:0000256" key="6">
    <source>
        <dbReference type="ARBA" id="ARBA00022679"/>
    </source>
</evidence>
<feature type="binding site" evidence="14">
    <location>
        <position position="289"/>
    </location>
    <ligand>
        <name>ATP</name>
        <dbReference type="ChEBI" id="CHEBI:30616"/>
    </ligand>
</feature>
<dbReference type="FunFam" id="1.10.510.10:FF:000156">
    <property type="entry name" value="Serine/threonine-protein kinase SIK3 homolog"/>
    <property type="match status" value="1"/>
</dbReference>
<dbReference type="Gene3D" id="3.40.30.10">
    <property type="entry name" value="Glutaredoxin"/>
    <property type="match status" value="1"/>
</dbReference>
<dbReference type="SMART" id="SM00220">
    <property type="entry name" value="S_TKc"/>
    <property type="match status" value="1"/>
</dbReference>
<dbReference type="EMBL" id="VCGU01000003">
    <property type="protein sequence ID" value="TRY78504.1"/>
    <property type="molecule type" value="Genomic_DNA"/>
</dbReference>
<dbReference type="SUPFAM" id="SSF52833">
    <property type="entry name" value="Thioredoxin-like"/>
    <property type="match status" value="1"/>
</dbReference>
<dbReference type="PANTHER" id="PTHR24346:SF74">
    <property type="entry name" value="PROTEIN KINASE DOMAIN-CONTAINING PROTEIN"/>
    <property type="match status" value="1"/>
</dbReference>
<evidence type="ECO:0000256" key="9">
    <source>
        <dbReference type="ARBA" id="ARBA00022777"/>
    </source>
</evidence>
<feature type="region of interest" description="Disordered" evidence="15">
    <location>
        <begin position="1345"/>
        <end position="1365"/>
    </location>
</feature>
<evidence type="ECO:0000256" key="7">
    <source>
        <dbReference type="ARBA" id="ARBA00022723"/>
    </source>
</evidence>
<dbReference type="PANTHER" id="PTHR24346">
    <property type="entry name" value="MAP/MICROTUBULE AFFINITY-REGULATING KINASE"/>
    <property type="match status" value="1"/>
</dbReference>
<reference evidence="17 18" key="1">
    <citation type="journal article" date="2018" name="Nat. Ecol. Evol.">
        <title>Genomic signatures of mitonuclear coevolution across populations of Tigriopus californicus.</title>
        <authorList>
            <person name="Barreto F.S."/>
            <person name="Watson E.T."/>
            <person name="Lima T.G."/>
            <person name="Willett C.S."/>
            <person name="Edmands S."/>
            <person name="Li W."/>
            <person name="Burton R.S."/>
        </authorList>
    </citation>
    <scope>NUCLEOTIDE SEQUENCE [LARGE SCALE GENOMIC DNA]</scope>
    <source>
        <strain evidence="17 18">San Diego</strain>
    </source>
</reference>
<proteinExistence type="inferred from homology"/>
<feature type="region of interest" description="Disordered" evidence="15">
    <location>
        <begin position="688"/>
        <end position="769"/>
    </location>
</feature>
<evidence type="ECO:0000256" key="5">
    <source>
        <dbReference type="ARBA" id="ARBA00022553"/>
    </source>
</evidence>
<evidence type="ECO:0000256" key="11">
    <source>
        <dbReference type="ARBA" id="ARBA00022842"/>
    </source>
</evidence>
<evidence type="ECO:0000256" key="14">
    <source>
        <dbReference type="PROSITE-ProRule" id="PRU10141"/>
    </source>
</evidence>
<feature type="compositionally biased region" description="Polar residues" evidence="15">
    <location>
        <begin position="24"/>
        <end position="40"/>
    </location>
</feature>
<keyword evidence="9" id="KW-0418">Kinase</keyword>
<dbReference type="InterPro" id="IPR002109">
    <property type="entry name" value="Glutaredoxin"/>
</dbReference>
<evidence type="ECO:0000256" key="8">
    <source>
        <dbReference type="ARBA" id="ARBA00022741"/>
    </source>
</evidence>
<evidence type="ECO:0000256" key="15">
    <source>
        <dbReference type="SAM" id="MobiDB-lite"/>
    </source>
</evidence>
<dbReference type="SUPFAM" id="SSF56112">
    <property type="entry name" value="Protein kinase-like (PK-like)"/>
    <property type="match status" value="1"/>
</dbReference>
<feature type="compositionally biased region" description="Polar residues" evidence="15">
    <location>
        <begin position="1290"/>
        <end position="1300"/>
    </location>
</feature>
<dbReference type="Pfam" id="PF00069">
    <property type="entry name" value="Pkinase"/>
    <property type="match status" value="1"/>
</dbReference>
<keyword evidence="5" id="KW-0597">Phosphoprotein</keyword>
<evidence type="ECO:0000256" key="10">
    <source>
        <dbReference type="ARBA" id="ARBA00022840"/>
    </source>
</evidence>
<evidence type="ECO:0000259" key="16">
    <source>
        <dbReference type="PROSITE" id="PS50011"/>
    </source>
</evidence>
<dbReference type="Pfam" id="PF00462">
    <property type="entry name" value="Glutaredoxin"/>
    <property type="match status" value="1"/>
</dbReference>
<evidence type="ECO:0000256" key="3">
    <source>
        <dbReference type="ARBA" id="ARBA00012513"/>
    </source>
</evidence>
<feature type="region of interest" description="Disordered" evidence="15">
    <location>
        <begin position="1264"/>
        <end position="1300"/>
    </location>
</feature>
<keyword evidence="4" id="KW-0723">Serine/threonine-protein kinase</keyword>
<keyword evidence="10 14" id="KW-0067">ATP-binding</keyword>
<protein>
    <recommendedName>
        <fullName evidence="3">non-specific serine/threonine protein kinase</fullName>
        <ecNumber evidence="3">2.7.11.1</ecNumber>
    </recommendedName>
</protein>
<comment type="caution">
    <text evidence="17">The sequence shown here is derived from an EMBL/GenBank/DDBJ whole genome shotgun (WGS) entry which is preliminary data.</text>
</comment>
<dbReference type="PROSITE" id="PS51354">
    <property type="entry name" value="GLUTAREDOXIN_2"/>
    <property type="match status" value="1"/>
</dbReference>
<feature type="compositionally biased region" description="Polar residues" evidence="15">
    <location>
        <begin position="207"/>
        <end position="216"/>
    </location>
</feature>
<dbReference type="STRING" id="6832.A0A553PLD6"/>
<keyword evidence="7" id="KW-0479">Metal-binding</keyword>
<dbReference type="GO" id="GO:0000226">
    <property type="term" value="P:microtubule cytoskeleton organization"/>
    <property type="evidence" value="ECO:0007669"/>
    <property type="project" value="TreeGrafter"/>
</dbReference>
<feature type="compositionally biased region" description="Basic and acidic residues" evidence="15">
    <location>
        <begin position="912"/>
        <end position="921"/>
    </location>
</feature>